<accession>A0A0M3JKS3</accession>
<evidence type="ECO:0000313" key="4">
    <source>
        <dbReference type="WBParaSite" id="ASIM_0000803501-mRNA-1"/>
    </source>
</evidence>
<dbReference type="EMBL" id="UYRR01020643">
    <property type="protein sequence ID" value="VDK30544.1"/>
    <property type="molecule type" value="Genomic_DNA"/>
</dbReference>
<dbReference type="AlphaFoldDB" id="A0A0M3JKS3"/>
<dbReference type="Proteomes" id="UP000267096">
    <property type="component" value="Unassembled WGS sequence"/>
</dbReference>
<proteinExistence type="predicted"/>
<dbReference type="WBParaSite" id="ASIM_0000803501-mRNA-1">
    <property type="protein sequence ID" value="ASIM_0000803501-mRNA-1"/>
    <property type="gene ID" value="ASIM_0000803501"/>
</dbReference>
<name>A0A0M3JKS3_ANISI</name>
<evidence type="ECO:0000313" key="5">
    <source>
        <dbReference type="WBParaSite" id="ASIM_0000824901-mRNA-1"/>
    </source>
</evidence>
<dbReference type="EMBL" id="UYRR01019660">
    <property type="protein sequence ID" value="VDK30063.1"/>
    <property type="molecule type" value="Genomic_DNA"/>
</dbReference>
<dbReference type="WBParaSite" id="ASIM_0000824901-mRNA-1">
    <property type="protein sequence ID" value="ASIM_0000824901-mRNA-1"/>
    <property type="gene ID" value="ASIM_0000824901"/>
</dbReference>
<gene>
    <name evidence="1" type="ORF">ASIM_LOCUS7793</name>
    <name evidence="2" type="ORF">ASIM_LOCUS8003</name>
</gene>
<keyword evidence="3" id="KW-1185">Reference proteome</keyword>
<evidence type="ECO:0000313" key="2">
    <source>
        <dbReference type="EMBL" id="VDK30544.1"/>
    </source>
</evidence>
<sequence length="45" mass="5264">MLTEVSEEDLRLYNVPSLIEPVLWSYAEDLNQYLSPSTWFALKVC</sequence>
<organism evidence="5">
    <name type="scientific">Anisakis simplex</name>
    <name type="common">Herring worm</name>
    <dbReference type="NCBI Taxonomy" id="6269"/>
    <lineage>
        <taxon>Eukaryota</taxon>
        <taxon>Metazoa</taxon>
        <taxon>Ecdysozoa</taxon>
        <taxon>Nematoda</taxon>
        <taxon>Chromadorea</taxon>
        <taxon>Rhabditida</taxon>
        <taxon>Spirurina</taxon>
        <taxon>Ascaridomorpha</taxon>
        <taxon>Ascaridoidea</taxon>
        <taxon>Anisakidae</taxon>
        <taxon>Anisakis</taxon>
        <taxon>Anisakis simplex complex</taxon>
    </lineage>
</organism>
<evidence type="ECO:0000313" key="3">
    <source>
        <dbReference type="Proteomes" id="UP000267096"/>
    </source>
</evidence>
<evidence type="ECO:0000313" key="1">
    <source>
        <dbReference type="EMBL" id="VDK30063.1"/>
    </source>
</evidence>
<protein>
    <submittedName>
        <fullName evidence="1 4">Uncharacterized protein</fullName>
    </submittedName>
</protein>
<reference evidence="4 5" key="1">
    <citation type="submission" date="2017-02" db="UniProtKB">
        <authorList>
            <consortium name="WormBaseParasite"/>
        </authorList>
    </citation>
    <scope>IDENTIFICATION</scope>
</reference>
<reference evidence="1 3" key="2">
    <citation type="submission" date="2018-11" db="EMBL/GenBank/DDBJ databases">
        <authorList>
            <consortium name="Pathogen Informatics"/>
        </authorList>
    </citation>
    <scope>NUCLEOTIDE SEQUENCE [LARGE SCALE GENOMIC DNA]</scope>
</reference>